<proteinExistence type="predicted"/>
<dbReference type="KEGG" id="sazo:D1868_07795"/>
<dbReference type="OrthoDB" id="33933at2157"/>
<dbReference type="RefSeq" id="WP_156007125.1">
    <property type="nucleotide sequence ID" value="NZ_CP045483.1"/>
</dbReference>
<sequence>MVQTIDVIENLLRMGKPLTALRFLKQFVKDNSKLMRNDEECETVKKIVMAFPSLNDESWRYFVPQPQKEEIEYLIQKVKECLPIS</sequence>
<reference evidence="1 2" key="1">
    <citation type="submission" date="2019-10" db="EMBL/GenBank/DDBJ databases">
        <title>Genome Sequences from Six Type Strain Members of the Archaeal Family Sulfolobaceae: Acidianus ambivalens, Acidianus infernus, Metallosphaera prunae, Stygiolobus azoricus, Sulfolobus metallicus, and Sulfurisphaera ohwakuensis.</title>
        <authorList>
            <person name="Counts J.A."/>
            <person name="Kelly R.M."/>
        </authorList>
    </citation>
    <scope>NUCLEOTIDE SEQUENCE [LARGE SCALE GENOMIC DNA]</scope>
    <source>
        <strain evidence="1 2">FC6</strain>
    </source>
</reference>
<dbReference type="GeneID" id="42798964"/>
<gene>
    <name evidence="1" type="ORF">D1868_07795</name>
</gene>
<organism evidence="1 2">
    <name type="scientific">Stygiolobus azoricus</name>
    <dbReference type="NCBI Taxonomy" id="41675"/>
    <lineage>
        <taxon>Archaea</taxon>
        <taxon>Thermoproteota</taxon>
        <taxon>Thermoprotei</taxon>
        <taxon>Sulfolobales</taxon>
        <taxon>Sulfolobaceae</taxon>
        <taxon>Stygiolobus</taxon>
    </lineage>
</organism>
<evidence type="ECO:0000313" key="2">
    <source>
        <dbReference type="Proteomes" id="UP000423396"/>
    </source>
</evidence>
<dbReference type="EMBL" id="CP045483">
    <property type="protein sequence ID" value="QGR19890.1"/>
    <property type="molecule type" value="Genomic_DNA"/>
</dbReference>
<accession>A0A650CPW6</accession>
<keyword evidence="2" id="KW-1185">Reference proteome</keyword>
<dbReference type="Proteomes" id="UP000423396">
    <property type="component" value="Chromosome"/>
</dbReference>
<name>A0A650CPW6_9CREN</name>
<evidence type="ECO:0000313" key="1">
    <source>
        <dbReference type="EMBL" id="QGR19890.1"/>
    </source>
</evidence>
<dbReference type="AlphaFoldDB" id="A0A650CPW6"/>
<protein>
    <submittedName>
        <fullName evidence="1">Uncharacterized protein</fullName>
    </submittedName>
</protein>